<dbReference type="OrthoDB" id="6331822at2"/>
<name>A0A383RTM5_9PSED</name>
<dbReference type="SUPFAM" id="SSF46785">
    <property type="entry name" value="Winged helix' DNA-binding domain"/>
    <property type="match status" value="1"/>
</dbReference>
<dbReference type="Proteomes" id="UP000263595">
    <property type="component" value="Unassembled WGS sequence"/>
</dbReference>
<sequence>MSTSPAFQSGADGSESAPPSNLDDLVGYALRRVQMKVFQHLVECLAPYDLRPAQFSALAIIANSPGPTQAELAKALNIEPPQVVPLLNKLEEAGLALRIRNKVDKRSYGLYLSKAGEKLLKTLYAIAEESDRAATANLNDEERQQLLSLLRKVY</sequence>
<dbReference type="InterPro" id="IPR039422">
    <property type="entry name" value="MarR/SlyA-like"/>
</dbReference>
<dbReference type="RefSeq" id="WP_119141250.1">
    <property type="nucleotide sequence ID" value="NZ_CBCSFL010000017.1"/>
</dbReference>
<dbReference type="SMART" id="SM00347">
    <property type="entry name" value="HTH_MARR"/>
    <property type="match status" value="1"/>
</dbReference>
<organism evidence="2 3">
    <name type="scientific">Pseudomonas reidholzensis</name>
    <dbReference type="NCBI Taxonomy" id="1785162"/>
    <lineage>
        <taxon>Bacteria</taxon>
        <taxon>Pseudomonadati</taxon>
        <taxon>Pseudomonadota</taxon>
        <taxon>Gammaproteobacteria</taxon>
        <taxon>Pseudomonadales</taxon>
        <taxon>Pseudomonadaceae</taxon>
        <taxon>Pseudomonas</taxon>
    </lineage>
</organism>
<keyword evidence="3" id="KW-1185">Reference proteome</keyword>
<feature type="domain" description="HTH marR-type" evidence="1">
    <location>
        <begin position="23"/>
        <end position="154"/>
    </location>
</feature>
<dbReference type="InterPro" id="IPR000835">
    <property type="entry name" value="HTH_MarR-typ"/>
</dbReference>
<dbReference type="Pfam" id="PF01047">
    <property type="entry name" value="MarR"/>
    <property type="match status" value="1"/>
</dbReference>
<dbReference type="EMBL" id="UNOZ01000017">
    <property type="protein sequence ID" value="SYX90225.1"/>
    <property type="molecule type" value="Genomic_DNA"/>
</dbReference>
<dbReference type="PANTHER" id="PTHR33164:SF89">
    <property type="entry name" value="MARR FAMILY REGULATORY PROTEIN"/>
    <property type="match status" value="1"/>
</dbReference>
<dbReference type="PRINTS" id="PR00598">
    <property type="entry name" value="HTHMARR"/>
</dbReference>
<evidence type="ECO:0000313" key="3">
    <source>
        <dbReference type="Proteomes" id="UP000263595"/>
    </source>
</evidence>
<dbReference type="GO" id="GO:0003700">
    <property type="term" value="F:DNA-binding transcription factor activity"/>
    <property type="evidence" value="ECO:0007669"/>
    <property type="project" value="InterPro"/>
</dbReference>
<reference evidence="3" key="1">
    <citation type="submission" date="2018-08" db="EMBL/GenBank/DDBJ databases">
        <authorList>
            <person name="Blom J."/>
        </authorList>
    </citation>
    <scope>NUCLEOTIDE SEQUENCE [LARGE SCALE GENOMIC DNA]</scope>
    <source>
        <strain evidence="3">CCOS 865</strain>
    </source>
</reference>
<evidence type="ECO:0000259" key="1">
    <source>
        <dbReference type="PROSITE" id="PS50995"/>
    </source>
</evidence>
<dbReference type="InterPro" id="IPR036390">
    <property type="entry name" value="WH_DNA-bd_sf"/>
</dbReference>
<gene>
    <name evidence="2" type="ORF">CCOS865_02491</name>
</gene>
<dbReference type="GO" id="GO:0006950">
    <property type="term" value="P:response to stress"/>
    <property type="evidence" value="ECO:0007669"/>
    <property type="project" value="TreeGrafter"/>
</dbReference>
<evidence type="ECO:0000313" key="2">
    <source>
        <dbReference type="EMBL" id="SYX90225.1"/>
    </source>
</evidence>
<dbReference type="Gene3D" id="1.10.10.10">
    <property type="entry name" value="Winged helix-like DNA-binding domain superfamily/Winged helix DNA-binding domain"/>
    <property type="match status" value="1"/>
</dbReference>
<dbReference type="PANTHER" id="PTHR33164">
    <property type="entry name" value="TRANSCRIPTIONAL REGULATOR, MARR FAMILY"/>
    <property type="match status" value="1"/>
</dbReference>
<dbReference type="InterPro" id="IPR036388">
    <property type="entry name" value="WH-like_DNA-bd_sf"/>
</dbReference>
<accession>A0A383RTM5</accession>
<proteinExistence type="predicted"/>
<dbReference type="PROSITE" id="PS50995">
    <property type="entry name" value="HTH_MARR_2"/>
    <property type="match status" value="1"/>
</dbReference>
<dbReference type="AlphaFoldDB" id="A0A383RTM5"/>
<protein>
    <submittedName>
        <fullName evidence="2">Putative HTH-type transcriptional regulator</fullName>
    </submittedName>
</protein>